<feature type="transmembrane region" description="Helical" evidence="7">
    <location>
        <begin position="672"/>
        <end position="694"/>
    </location>
</feature>
<evidence type="ECO:0000313" key="12">
    <source>
        <dbReference type="Proteomes" id="UP000005808"/>
    </source>
</evidence>
<feature type="compositionally biased region" description="Low complexity" evidence="6">
    <location>
        <begin position="889"/>
        <end position="904"/>
    </location>
</feature>
<feature type="domain" description="p-hydroxybenzoic acid efflux pump subunit AaeA-like beta-barrel" evidence="10">
    <location>
        <begin position="249"/>
        <end position="317"/>
    </location>
</feature>
<dbReference type="GO" id="GO:0016020">
    <property type="term" value="C:membrane"/>
    <property type="evidence" value="ECO:0007669"/>
    <property type="project" value="UniProtKB-SubCell"/>
</dbReference>
<dbReference type="InterPro" id="IPR058634">
    <property type="entry name" value="AaeA-lik-b-barrel"/>
</dbReference>
<evidence type="ECO:0000259" key="9">
    <source>
        <dbReference type="Pfam" id="PF25917"/>
    </source>
</evidence>
<feature type="transmembrane region" description="Helical" evidence="7">
    <location>
        <begin position="724"/>
        <end position="744"/>
    </location>
</feature>
<evidence type="ECO:0000256" key="7">
    <source>
        <dbReference type="SAM" id="Phobius"/>
    </source>
</evidence>
<dbReference type="Gene3D" id="2.40.50.100">
    <property type="match status" value="1"/>
</dbReference>
<comment type="caution">
    <text evidence="11">The sequence shown here is derived from an EMBL/GenBank/DDBJ whole genome shotgun (WGS) entry which is preliminary data.</text>
</comment>
<evidence type="ECO:0000256" key="6">
    <source>
        <dbReference type="SAM" id="MobiDB-lite"/>
    </source>
</evidence>
<dbReference type="PANTHER" id="PTHR30386">
    <property type="entry name" value="MEMBRANE FUSION SUBUNIT OF EMRAB-TOLC MULTIDRUG EFFLUX PUMP"/>
    <property type="match status" value="1"/>
</dbReference>
<feature type="transmembrane region" description="Helical" evidence="7">
    <location>
        <begin position="393"/>
        <end position="413"/>
    </location>
</feature>
<evidence type="ECO:0000256" key="1">
    <source>
        <dbReference type="ARBA" id="ARBA00004141"/>
    </source>
</evidence>
<keyword evidence="5 7" id="KW-0472">Membrane</keyword>
<dbReference type="InterPro" id="IPR050739">
    <property type="entry name" value="MFP"/>
</dbReference>
<feature type="transmembrane region" description="Helical" evidence="7">
    <location>
        <begin position="756"/>
        <end position="774"/>
    </location>
</feature>
<dbReference type="PATRIC" id="fig|1127483.3.peg.5902"/>
<proteinExistence type="predicted"/>
<dbReference type="AlphaFoldDB" id="H1SCG4"/>
<dbReference type="PANTHER" id="PTHR30386:SF19">
    <property type="entry name" value="MULTIDRUG EXPORT PROTEIN EMRA-RELATED"/>
    <property type="match status" value="1"/>
</dbReference>
<sequence>MKMAGVRKSPPRGKLIALAIVVLAILLSIYAWHRTVRFPSSDDAGLDADLVHVASPVGGRISRILVSENQHVAKGEVLFEIDPVPYRLAVAQAAADLELAQAVLGTRRRAIATERANAAIASEQTARTEQNYALTARTVERLRPLAADGYVPKQQLDQAEVAQRDAAVSLKQANVQRAATAKAVGTEDDATATVRAREAALAIAQRALDDTVVRAPHDGRVSGLTVLSGEVVIPNQSLFLLVHTGEWFAVANFRETQLADIQLGDCATVYSMIDRSRAMRGKVEGIGIGITDTERLNLPRSLPYVQPSVNWVRVAKRPEAAISAYIVFFINRADRTTSIVMSVAALVLVSIIIGLVMLLADFSIDDPLRRVACMAVLSAALLFLTSASKLRPVGAIIAMIIGFALDELGLVPGGEIATRALLYTWLMVAIPIGVNVVVNLVLGASPRRLACDRLAHCLRVAAACLRDPPPDGAALQAALHAGVQPVAGWLKLARIEGSANASDVAALRHAAASTMAILLAVDVARRQPGAPLPALLADPIADALDTMARMLDAGGYPVEIGLSLPDSGQLAPAQAAVARELLTAINVFAEPPEADTATDTATAPTPATTHGGFLDADAFTNRDHIHYALKTTGAAMFCYLLYQQLNWPGIHTCFITCYLVSLGTAAQTVEKLSLRLAGCLAGAVIGTAALVYVVPSLSSVGGLMLLVFAGTWISGWVAQGSPRIAYAGFQIAFAFYLCVIQGAGPGFDLTIARDRLIGIIVGNLMVYLVFTRIWPVSIAARIEAALGRLVEQWQQLAHAKRPDDRRGHAATALALQGDIAQDLILAHYEPASVGPAPEWVDDRLRRLRSLDAIAGPAFLFAERFPGDPCLAQRLRTLRAHDAAPQPVQTAHATHTTHATEATDAAGHDGPVRDALLALIDKRLAAAVADAAQTAHPSPIHAQT</sequence>
<dbReference type="InterPro" id="IPR049453">
    <property type="entry name" value="Memb_transporter_dom"/>
</dbReference>
<feature type="transmembrane region" description="Helical" evidence="7">
    <location>
        <begin position="339"/>
        <end position="359"/>
    </location>
</feature>
<dbReference type="Pfam" id="PF13515">
    <property type="entry name" value="FUSC_2"/>
    <property type="match status" value="1"/>
</dbReference>
<dbReference type="EMBL" id="AHJE01000082">
    <property type="protein sequence ID" value="EHP39789.1"/>
    <property type="molecule type" value="Genomic_DNA"/>
</dbReference>
<feature type="domain" description="Integral membrane bound transporter" evidence="8">
    <location>
        <begin position="638"/>
        <end position="768"/>
    </location>
</feature>
<dbReference type="Pfam" id="PF25963">
    <property type="entry name" value="Beta-barrel_AAEA"/>
    <property type="match status" value="1"/>
</dbReference>
<name>H1SCG4_9BURK</name>
<feature type="domain" description="Multidrug resistance protein MdtA-like barrel-sandwich hybrid" evidence="9">
    <location>
        <begin position="51"/>
        <end position="243"/>
    </location>
</feature>
<organism evidence="11 12">
    <name type="scientific">Cupriavidus basilensis OR16</name>
    <dbReference type="NCBI Taxonomy" id="1127483"/>
    <lineage>
        <taxon>Bacteria</taxon>
        <taxon>Pseudomonadati</taxon>
        <taxon>Pseudomonadota</taxon>
        <taxon>Betaproteobacteria</taxon>
        <taxon>Burkholderiales</taxon>
        <taxon>Burkholderiaceae</taxon>
        <taxon>Cupriavidus</taxon>
    </lineage>
</organism>
<gene>
    <name evidence="11" type="ORF">OR16_29569</name>
</gene>
<feature type="transmembrane region" description="Helical" evidence="7">
    <location>
        <begin position="371"/>
        <end position="387"/>
    </location>
</feature>
<evidence type="ECO:0000313" key="11">
    <source>
        <dbReference type="EMBL" id="EHP39789.1"/>
    </source>
</evidence>
<dbReference type="GO" id="GO:0030313">
    <property type="term" value="C:cell envelope"/>
    <property type="evidence" value="ECO:0007669"/>
    <property type="project" value="UniProtKB-SubCell"/>
</dbReference>
<dbReference type="Gene3D" id="2.40.30.170">
    <property type="match status" value="1"/>
</dbReference>
<dbReference type="OrthoDB" id="105720at2"/>
<evidence type="ECO:0000256" key="5">
    <source>
        <dbReference type="ARBA" id="ARBA00023136"/>
    </source>
</evidence>
<dbReference type="Proteomes" id="UP000005808">
    <property type="component" value="Unassembled WGS sequence"/>
</dbReference>
<feature type="transmembrane region" description="Helical" evidence="7">
    <location>
        <begin position="700"/>
        <end position="717"/>
    </location>
</feature>
<accession>H1SCG4</accession>
<dbReference type="Pfam" id="PF25917">
    <property type="entry name" value="BSH_RND"/>
    <property type="match status" value="1"/>
</dbReference>
<evidence type="ECO:0000256" key="4">
    <source>
        <dbReference type="ARBA" id="ARBA00022989"/>
    </source>
</evidence>
<protein>
    <submittedName>
        <fullName evidence="11">Multidrug resistance protein MdtO</fullName>
    </submittedName>
</protein>
<dbReference type="SUPFAM" id="SSF111369">
    <property type="entry name" value="HlyD-like secretion proteins"/>
    <property type="match status" value="1"/>
</dbReference>
<dbReference type="InterPro" id="IPR058625">
    <property type="entry name" value="MdtA-like_BSH"/>
</dbReference>
<evidence type="ECO:0000256" key="2">
    <source>
        <dbReference type="ARBA" id="ARBA00004196"/>
    </source>
</evidence>
<feature type="transmembrane region" description="Helical" evidence="7">
    <location>
        <begin position="420"/>
        <end position="442"/>
    </location>
</feature>
<feature type="region of interest" description="Disordered" evidence="6">
    <location>
        <begin position="883"/>
        <end position="907"/>
    </location>
</feature>
<keyword evidence="3 7" id="KW-0812">Transmembrane</keyword>
<evidence type="ECO:0000256" key="3">
    <source>
        <dbReference type="ARBA" id="ARBA00022692"/>
    </source>
</evidence>
<evidence type="ECO:0000259" key="10">
    <source>
        <dbReference type="Pfam" id="PF25963"/>
    </source>
</evidence>
<reference evidence="11 12" key="1">
    <citation type="journal article" date="2012" name="J. Bacteriol.">
        <title>De Novo Genome Project of Cupriavidus basilensis OR16.</title>
        <authorList>
            <person name="Cserhati M."/>
            <person name="Kriszt B."/>
            <person name="Szoboszlay S."/>
            <person name="Toth A."/>
            <person name="Szabo I."/>
            <person name="Tancsics A."/>
            <person name="Nagy I."/>
            <person name="Horvath B."/>
            <person name="Nagy I."/>
            <person name="Kukolya J."/>
        </authorList>
    </citation>
    <scope>NUCLEOTIDE SEQUENCE [LARGE SCALE GENOMIC DNA]</scope>
    <source>
        <strain evidence="11 12">OR16</strain>
    </source>
</reference>
<comment type="subcellular location">
    <subcellularLocation>
        <location evidence="2">Cell envelope</location>
    </subcellularLocation>
    <subcellularLocation>
        <location evidence="1">Membrane</location>
        <topology evidence="1">Multi-pass membrane protein</topology>
    </subcellularLocation>
</comment>
<dbReference type="NCBIfam" id="NF007785">
    <property type="entry name" value="PRK10476.1"/>
    <property type="match status" value="1"/>
</dbReference>
<evidence type="ECO:0000259" key="8">
    <source>
        <dbReference type="Pfam" id="PF13515"/>
    </source>
</evidence>
<keyword evidence="4 7" id="KW-1133">Transmembrane helix</keyword>